<proteinExistence type="predicted"/>
<dbReference type="Proteomes" id="UP000177269">
    <property type="component" value="Unassembled WGS sequence"/>
</dbReference>
<protein>
    <recommendedName>
        <fullName evidence="1">Polymerase beta nucleotidyltransferase domain-containing protein</fullName>
    </recommendedName>
</protein>
<dbReference type="PANTHER" id="PTHR43852">
    <property type="entry name" value="NUCLEOTIDYLTRANSFERASE"/>
    <property type="match status" value="1"/>
</dbReference>
<dbReference type="InterPro" id="IPR052930">
    <property type="entry name" value="TA_antitoxin_MntA"/>
</dbReference>
<dbReference type="Pfam" id="PF18765">
    <property type="entry name" value="Polbeta"/>
    <property type="match status" value="1"/>
</dbReference>
<dbReference type="InterPro" id="IPR041633">
    <property type="entry name" value="Polbeta"/>
</dbReference>
<evidence type="ECO:0000313" key="3">
    <source>
        <dbReference type="Proteomes" id="UP000177269"/>
    </source>
</evidence>
<evidence type="ECO:0000313" key="2">
    <source>
        <dbReference type="EMBL" id="OHA41651.1"/>
    </source>
</evidence>
<dbReference type="CDD" id="cd05403">
    <property type="entry name" value="NT_KNTase_like"/>
    <property type="match status" value="1"/>
</dbReference>
<reference evidence="2 3" key="1">
    <citation type="journal article" date="2016" name="Nat. Commun.">
        <title>Thousands of microbial genomes shed light on interconnected biogeochemical processes in an aquifer system.</title>
        <authorList>
            <person name="Anantharaman K."/>
            <person name="Brown C.T."/>
            <person name="Hug L.A."/>
            <person name="Sharon I."/>
            <person name="Castelle C.J."/>
            <person name="Probst A.J."/>
            <person name="Thomas B.C."/>
            <person name="Singh A."/>
            <person name="Wilkins M.J."/>
            <person name="Karaoz U."/>
            <person name="Brodie E.L."/>
            <person name="Williams K.H."/>
            <person name="Hubbard S.S."/>
            <person name="Banfield J.F."/>
        </authorList>
    </citation>
    <scope>NUCLEOTIDE SEQUENCE [LARGE SCALE GENOMIC DNA]</scope>
</reference>
<dbReference type="PANTHER" id="PTHR43852:SF3">
    <property type="entry name" value="NUCLEOTIDYLTRANSFERASE"/>
    <property type="match status" value="1"/>
</dbReference>
<feature type="domain" description="Polymerase beta nucleotidyltransferase" evidence="1">
    <location>
        <begin position="12"/>
        <end position="97"/>
    </location>
</feature>
<accession>A0A1G2P250</accession>
<dbReference type="InterPro" id="IPR043519">
    <property type="entry name" value="NT_sf"/>
</dbReference>
<evidence type="ECO:0000259" key="1">
    <source>
        <dbReference type="Pfam" id="PF18765"/>
    </source>
</evidence>
<dbReference type="AlphaFoldDB" id="A0A1G2P250"/>
<sequence length="132" mass="15090">MNIDNVKSKAVELAHKYNLDMVVLFGSRADGTSTKKSDVDIAYAKNEPLSFDDQLSIGAELAHFYGTEAADVVYLNKTSPAFMYQIMKKAKLLFSKSPLIFPNFFSYAVKRLRENMFLYDMKFDRLCKEYGV</sequence>
<organism evidence="2 3">
    <name type="scientific">Candidatus Taylorbacteria bacterium RIFCSPLOWO2_12_FULL_43_20</name>
    <dbReference type="NCBI Taxonomy" id="1802332"/>
    <lineage>
        <taxon>Bacteria</taxon>
        <taxon>Candidatus Tayloriibacteriota</taxon>
    </lineage>
</organism>
<dbReference type="SUPFAM" id="SSF81301">
    <property type="entry name" value="Nucleotidyltransferase"/>
    <property type="match status" value="1"/>
</dbReference>
<dbReference type="EMBL" id="MHSK01000028">
    <property type="protein sequence ID" value="OHA41651.1"/>
    <property type="molecule type" value="Genomic_DNA"/>
</dbReference>
<dbReference type="NCBIfam" id="NF047752">
    <property type="entry name" value="MntA_antitoxin"/>
    <property type="match status" value="1"/>
</dbReference>
<dbReference type="Gene3D" id="3.30.460.10">
    <property type="entry name" value="Beta Polymerase, domain 2"/>
    <property type="match status" value="1"/>
</dbReference>
<comment type="caution">
    <text evidence="2">The sequence shown here is derived from an EMBL/GenBank/DDBJ whole genome shotgun (WGS) entry which is preliminary data.</text>
</comment>
<name>A0A1G2P250_9BACT</name>
<gene>
    <name evidence="2" type="ORF">A3G52_04250</name>
</gene>